<gene>
    <name evidence="1" type="ORF">SAMN04487964_104189</name>
</gene>
<accession>A0ABY1RYW6</accession>
<dbReference type="EMBL" id="FXWV01000004">
    <property type="protein sequence ID" value="SMR73526.1"/>
    <property type="molecule type" value="Genomic_DNA"/>
</dbReference>
<dbReference type="Proteomes" id="UP001159257">
    <property type="component" value="Unassembled WGS sequence"/>
</dbReference>
<keyword evidence="2" id="KW-1185">Reference proteome</keyword>
<evidence type="ECO:0000313" key="2">
    <source>
        <dbReference type="Proteomes" id="UP001159257"/>
    </source>
</evidence>
<reference evidence="1 2" key="1">
    <citation type="submission" date="2017-05" db="EMBL/GenBank/DDBJ databases">
        <authorList>
            <person name="Varghese N."/>
            <person name="Submissions S."/>
        </authorList>
    </citation>
    <scope>NUCLEOTIDE SEQUENCE [LARGE SCALE GENOMIC DNA]</scope>
    <source>
        <strain evidence="1 2">CGMCC 1.7287</strain>
    </source>
</reference>
<protein>
    <submittedName>
        <fullName evidence="1">Uncharacterized protein</fullName>
    </submittedName>
</protein>
<evidence type="ECO:0000313" key="1">
    <source>
        <dbReference type="EMBL" id="SMR73526.1"/>
    </source>
</evidence>
<proteinExistence type="predicted"/>
<name>A0ABY1RYW6_9GAMM</name>
<sequence>MLLRIHPVNEVRILRSF</sequence>
<organism evidence="1 2">
    <name type="scientific">Marinobacterium sediminicola</name>
    <dbReference type="NCBI Taxonomy" id="518898"/>
    <lineage>
        <taxon>Bacteria</taxon>
        <taxon>Pseudomonadati</taxon>
        <taxon>Pseudomonadota</taxon>
        <taxon>Gammaproteobacteria</taxon>
        <taxon>Oceanospirillales</taxon>
        <taxon>Oceanospirillaceae</taxon>
        <taxon>Marinobacterium</taxon>
    </lineage>
</organism>
<comment type="caution">
    <text evidence="1">The sequence shown here is derived from an EMBL/GenBank/DDBJ whole genome shotgun (WGS) entry which is preliminary data.</text>
</comment>